<accession>A0ABU8T6N6</accession>
<dbReference type="EMBL" id="JBBJUP010000008">
    <property type="protein sequence ID" value="MEJ8279610.1"/>
    <property type="molecule type" value="Genomic_DNA"/>
</dbReference>
<proteinExistence type="predicted"/>
<dbReference type="Pfam" id="PF10604">
    <property type="entry name" value="Polyketide_cyc2"/>
    <property type="match status" value="1"/>
</dbReference>
<dbReference type="InterPro" id="IPR019587">
    <property type="entry name" value="Polyketide_cyclase/dehydratase"/>
</dbReference>
<dbReference type="InterPro" id="IPR023393">
    <property type="entry name" value="START-like_dom_sf"/>
</dbReference>
<evidence type="ECO:0000313" key="2">
    <source>
        <dbReference type="Proteomes" id="UP001364211"/>
    </source>
</evidence>
<dbReference type="SUPFAM" id="SSF55961">
    <property type="entry name" value="Bet v1-like"/>
    <property type="match status" value="1"/>
</dbReference>
<dbReference type="Proteomes" id="UP001364211">
    <property type="component" value="Unassembled WGS sequence"/>
</dbReference>
<dbReference type="Gene3D" id="3.30.530.20">
    <property type="match status" value="1"/>
</dbReference>
<name>A0ABU8T6N6_9PSEU</name>
<dbReference type="RefSeq" id="WP_340289558.1">
    <property type="nucleotide sequence ID" value="NZ_JBBJUP010000008.1"/>
</dbReference>
<reference evidence="1 2" key="1">
    <citation type="submission" date="2024-03" db="EMBL/GenBank/DDBJ databases">
        <title>Draft genome sequence of Pseudonocardia sp. DW16-2.</title>
        <authorList>
            <person name="Duangmal K."/>
        </authorList>
    </citation>
    <scope>NUCLEOTIDE SEQUENCE [LARGE SCALE GENOMIC DNA]</scope>
    <source>
        <strain evidence="1 2">DW16-2</strain>
    </source>
</reference>
<organism evidence="1 2">
    <name type="scientific">Pseudonocardia spirodelae</name>
    <dbReference type="NCBI Taxonomy" id="3133431"/>
    <lineage>
        <taxon>Bacteria</taxon>
        <taxon>Bacillati</taxon>
        <taxon>Actinomycetota</taxon>
        <taxon>Actinomycetes</taxon>
        <taxon>Pseudonocardiales</taxon>
        <taxon>Pseudonocardiaceae</taxon>
        <taxon>Pseudonocardia</taxon>
    </lineage>
</organism>
<protein>
    <submittedName>
        <fullName evidence="1">SRPBCC family protein</fullName>
    </submittedName>
</protein>
<sequence>MSGTRWVSVVVAAPPATVYAVARDPRNLPRWAAGVGDRVVERDGCWLVPGGPLGEIEIRFAAENPWGVLDHEVLTADGRRFHNPMRVVPHPDGAEVVFGVRRTPGAPDAAFEADAAAVAADLERLRALPELTPPPAPPA</sequence>
<gene>
    <name evidence="1" type="ORF">WJX68_11770</name>
</gene>
<comment type="caution">
    <text evidence="1">The sequence shown here is derived from an EMBL/GenBank/DDBJ whole genome shotgun (WGS) entry which is preliminary data.</text>
</comment>
<evidence type="ECO:0000313" key="1">
    <source>
        <dbReference type="EMBL" id="MEJ8279610.1"/>
    </source>
</evidence>
<keyword evidence="2" id="KW-1185">Reference proteome</keyword>